<evidence type="ECO:0000256" key="5">
    <source>
        <dbReference type="ARBA" id="ARBA00022694"/>
    </source>
</evidence>
<dbReference type="PANTHER" id="PTHR10631">
    <property type="entry name" value="N 2 ,N 2 -DIMETHYLGUANOSINE TRNA METHYLTRANSFERASE"/>
    <property type="match status" value="1"/>
</dbReference>
<keyword evidence="3 9" id="KW-0808">Transferase</keyword>
<dbReference type="InterPro" id="IPR002905">
    <property type="entry name" value="Trm1"/>
</dbReference>
<dbReference type="GO" id="GO:0000049">
    <property type="term" value="F:tRNA binding"/>
    <property type="evidence" value="ECO:0007669"/>
    <property type="project" value="UniProtKB-UniRule"/>
</dbReference>
<evidence type="ECO:0000256" key="8">
    <source>
        <dbReference type="ARBA" id="ARBA00051897"/>
    </source>
</evidence>
<proteinExistence type="inferred from homology"/>
<evidence type="ECO:0000256" key="1">
    <source>
        <dbReference type="ARBA" id="ARBA00022555"/>
    </source>
</evidence>
<keyword evidence="5 9" id="KW-0819">tRNA processing</keyword>
<sequence length="488" mass="55954">GKAKLFSVDGTKVFYNNTQIFNRDQSMLAAHTFLKYNLPNDAIYRNECHVLDALSASGLRALRYSQELLTEYQHTFKEEQRQIKLFVQSNDYSADAVKNIEFNKQNQDQKVDFEVSLKDANLLLRENKDKFSVVDLDPYGNPSFFVDAALHGLISGGMLAATATDGLITCGRQPIECFMRYQAVPAHTQFCQEFSVRMVLAQIALSCIKQRFSMNVLSCFHHAHYLRVFVQIDKRSKQKSQDMMQNLVNIAYCKNCGWFEKGQIMGSTELQCVNQKCALCGHKNWNAGPAWSGMLGDEKFISNLQKEIDGENNLKLSQQKLIRAQLSYLKNEFDHFLYFDITKICSAFHLCTLNQNVLLNYLASLKRKIIPTCFSVSGAKSDCTSEEIREILWFWWNLMHKAGKCKQAWDFGEVKKIIVEKEDLKQILQVSGVAKIDEIAKEMQDEGWVGESTLDLSSFSKQEQFKEIRSQGLFEANPEKNWGPKKMQ</sequence>
<dbReference type="Gene3D" id="3.40.50.150">
    <property type="entry name" value="Vaccinia Virus protein VP39"/>
    <property type="match status" value="1"/>
</dbReference>
<organism evidence="10">
    <name type="scientific">Trepomonas sp. PC1</name>
    <dbReference type="NCBI Taxonomy" id="1076344"/>
    <lineage>
        <taxon>Eukaryota</taxon>
        <taxon>Metamonada</taxon>
        <taxon>Diplomonadida</taxon>
        <taxon>Hexamitidae</taxon>
        <taxon>Hexamitinae</taxon>
        <taxon>Trepomonas</taxon>
    </lineage>
</organism>
<evidence type="ECO:0000256" key="2">
    <source>
        <dbReference type="ARBA" id="ARBA00022603"/>
    </source>
</evidence>
<keyword evidence="6 9" id="KW-0694">RNA-binding</keyword>
<dbReference type="Pfam" id="PF02005">
    <property type="entry name" value="TRM"/>
    <property type="match status" value="1"/>
</dbReference>
<evidence type="ECO:0000256" key="9">
    <source>
        <dbReference type="PROSITE-ProRule" id="PRU00958"/>
    </source>
</evidence>
<evidence type="ECO:0000256" key="6">
    <source>
        <dbReference type="ARBA" id="ARBA00022884"/>
    </source>
</evidence>
<gene>
    <name evidence="10" type="ORF">TPC1_10574</name>
</gene>
<comment type="similarity">
    <text evidence="9">Belongs to the class I-like SAM-binding methyltransferase superfamily. Trm1 family.</text>
</comment>
<dbReference type="AlphaFoldDB" id="A0A146KJ37"/>
<keyword evidence="4 9" id="KW-0949">S-adenosyl-L-methionine</keyword>
<evidence type="ECO:0000256" key="3">
    <source>
        <dbReference type="ARBA" id="ARBA00022679"/>
    </source>
</evidence>
<dbReference type="GO" id="GO:0002940">
    <property type="term" value="P:tRNA N2-guanine methylation"/>
    <property type="evidence" value="ECO:0007669"/>
    <property type="project" value="TreeGrafter"/>
</dbReference>
<keyword evidence="2 9" id="KW-0489">Methyltransferase</keyword>
<dbReference type="GO" id="GO:0160104">
    <property type="term" value="F:tRNA (guanine(26)-N2)-dimethyltransferase activity"/>
    <property type="evidence" value="ECO:0007669"/>
    <property type="project" value="UniProtKB-UniRule"/>
</dbReference>
<dbReference type="EC" id="2.1.1.216" evidence="7 9"/>
<evidence type="ECO:0000256" key="4">
    <source>
        <dbReference type="ARBA" id="ARBA00022691"/>
    </source>
</evidence>
<comment type="catalytic activity">
    <reaction evidence="8 9">
        <text>guanosine(26) in tRNA + 2 S-adenosyl-L-methionine = N(2)-dimethylguanosine(26) in tRNA + 2 S-adenosyl-L-homocysteine + 2 H(+)</text>
        <dbReference type="Rhea" id="RHEA:43140"/>
        <dbReference type="Rhea" id="RHEA-COMP:10359"/>
        <dbReference type="Rhea" id="RHEA-COMP:10360"/>
        <dbReference type="ChEBI" id="CHEBI:15378"/>
        <dbReference type="ChEBI" id="CHEBI:57856"/>
        <dbReference type="ChEBI" id="CHEBI:59789"/>
        <dbReference type="ChEBI" id="CHEBI:74269"/>
        <dbReference type="ChEBI" id="CHEBI:74513"/>
        <dbReference type="EC" id="2.1.1.216"/>
    </reaction>
</comment>
<dbReference type="SUPFAM" id="SSF53335">
    <property type="entry name" value="S-adenosyl-L-methionine-dependent methyltransferases"/>
    <property type="match status" value="1"/>
</dbReference>
<name>A0A146KJ37_9EUKA</name>
<dbReference type="PROSITE" id="PS51626">
    <property type="entry name" value="SAM_MT_TRM1"/>
    <property type="match status" value="1"/>
</dbReference>
<keyword evidence="1 9" id="KW-0820">tRNA-binding</keyword>
<dbReference type="EMBL" id="GDID01000428">
    <property type="protein sequence ID" value="JAP96178.1"/>
    <property type="molecule type" value="Transcribed_RNA"/>
</dbReference>
<protein>
    <recommendedName>
        <fullName evidence="7 9">tRNA (guanine(26)-N(2))-dimethyltransferase</fullName>
        <ecNumber evidence="7 9">2.1.1.216</ecNumber>
    </recommendedName>
</protein>
<dbReference type="InterPro" id="IPR029063">
    <property type="entry name" value="SAM-dependent_MTases_sf"/>
</dbReference>
<evidence type="ECO:0000313" key="10">
    <source>
        <dbReference type="EMBL" id="JAP96178.1"/>
    </source>
</evidence>
<reference evidence="10" key="1">
    <citation type="submission" date="2015-07" db="EMBL/GenBank/DDBJ databases">
        <title>Adaptation to a free-living lifestyle via gene acquisitions in the diplomonad Trepomonas sp. PC1.</title>
        <authorList>
            <person name="Xu F."/>
            <person name="Jerlstrom-Hultqvist J."/>
            <person name="Kolisko M."/>
            <person name="Simpson A.G.B."/>
            <person name="Roger A.J."/>
            <person name="Svard S.G."/>
            <person name="Andersson J.O."/>
        </authorList>
    </citation>
    <scope>NUCLEOTIDE SEQUENCE</scope>
    <source>
        <strain evidence="10">PC1</strain>
    </source>
</reference>
<feature type="non-terminal residue" evidence="10">
    <location>
        <position position="1"/>
    </location>
</feature>
<evidence type="ECO:0000256" key="7">
    <source>
        <dbReference type="ARBA" id="ARBA00039099"/>
    </source>
</evidence>
<accession>A0A146KJ37</accession>
<dbReference type="PANTHER" id="PTHR10631:SF3">
    <property type="entry name" value="TRNA (GUANINE(26)-N(2))-DIMETHYLTRANSFERASE"/>
    <property type="match status" value="1"/>
</dbReference>